<gene>
    <name evidence="1" type="ORF">TVAG_257410</name>
</gene>
<organism evidence="1 2">
    <name type="scientific">Trichomonas vaginalis (strain ATCC PRA-98 / G3)</name>
    <dbReference type="NCBI Taxonomy" id="412133"/>
    <lineage>
        <taxon>Eukaryota</taxon>
        <taxon>Metamonada</taxon>
        <taxon>Parabasalia</taxon>
        <taxon>Trichomonadida</taxon>
        <taxon>Trichomonadidae</taxon>
        <taxon>Trichomonas</taxon>
    </lineage>
</organism>
<dbReference type="VEuPathDB" id="TrichDB:TVAGG3_0005160"/>
<proteinExistence type="predicted"/>
<dbReference type="KEGG" id="tva:4764392"/>
<accession>A2ELH5</accession>
<dbReference type="Proteomes" id="UP000001542">
    <property type="component" value="Unassembled WGS sequence"/>
</dbReference>
<evidence type="ECO:0000313" key="1">
    <source>
        <dbReference type="EMBL" id="EAY06502.1"/>
    </source>
</evidence>
<dbReference type="VEuPathDB" id="TrichDB:TVAG_257410"/>
<keyword evidence="2" id="KW-1185">Reference proteome</keyword>
<dbReference type="AlphaFoldDB" id="A2ELH5"/>
<dbReference type="RefSeq" id="XP_001318725.1">
    <property type="nucleotide sequence ID" value="XM_001318690.1"/>
</dbReference>
<dbReference type="EMBL" id="DS113422">
    <property type="protein sequence ID" value="EAY06502.1"/>
    <property type="molecule type" value="Genomic_DNA"/>
</dbReference>
<dbReference type="SUPFAM" id="SSF48371">
    <property type="entry name" value="ARM repeat"/>
    <property type="match status" value="1"/>
</dbReference>
<reference evidence="1" key="1">
    <citation type="submission" date="2006-10" db="EMBL/GenBank/DDBJ databases">
        <authorList>
            <person name="Amadeo P."/>
            <person name="Zhao Q."/>
            <person name="Wortman J."/>
            <person name="Fraser-Liggett C."/>
            <person name="Carlton J."/>
        </authorList>
    </citation>
    <scope>NUCLEOTIDE SEQUENCE</scope>
    <source>
        <strain evidence="1">G3</strain>
    </source>
</reference>
<protein>
    <submittedName>
        <fullName evidence="1">Uncharacterized protein</fullName>
    </submittedName>
</protein>
<sequence>MIIARIIELETDFINPIINNLYELVTSNEIDNDMKRKSVQCFQNILQSKANIEFTLISQFYALLMDFIMIDDFDINDIVHFIQVINSIYQSQKDQTIFKDDFPKFLECTHKWITKAAEISERDIIIEILKVDIDILNRTIDSDVFPENSFQTLFTLLLQTDNEMIFTETLNAINYSLENFMKMLKEKNQIDTYNKFVNIRFARSSNLLKKFLIPVEEMPNYSFFVDFGNFAFDLLFQVLSIVENTDRIVDDDNLPKNYLSMSILEKFAKLDMSIAEKLISLLILYDHINDESDFLRNLSIIKILSNVKVYKSLIAPVINENVMFLLSCAQSSTIYIRELALISLSQIHLRRSLINLQTLLELVQQQADYHPKFICLAIWTLIHFVCFSDGSGNEKYRLDEEDQQNIMQLYDFIQSSKSNEVKSMGIELLASVCNRMHESYIVNVLENTCNSLKSYMNPNIELYQEEIEEKNYHFSVLKAIVSNWYQIYTSPEYLWNFVNEMALFRDFDANDIILDIVKRKSIKTETNFGEIINKICDLCFSSGDPNLIAQGTSFGACQFSLNPDFSRSLEISQRILNPNINQDCRIEEVPTLLESLQIFVDSFRNVEIIPDDCIDLIFSAINIIYLNFDFRYDDEFSSNLSDITFVRVFEFYEHLISVQSQKMSDFFANTYKIIFKFADKLCQFSNVSKEVLDSYMKLVGEACKHIKDNRQRVFMTRKVIVQPLLFGASMVSNQLQDSYNNVLSSLIKSTK</sequence>
<evidence type="ECO:0000313" key="2">
    <source>
        <dbReference type="Proteomes" id="UP000001542"/>
    </source>
</evidence>
<dbReference type="InterPro" id="IPR016024">
    <property type="entry name" value="ARM-type_fold"/>
</dbReference>
<name>A2ELH5_TRIV3</name>
<dbReference type="InParanoid" id="A2ELH5"/>
<reference evidence="1" key="2">
    <citation type="journal article" date="2007" name="Science">
        <title>Draft genome sequence of the sexually transmitted pathogen Trichomonas vaginalis.</title>
        <authorList>
            <person name="Carlton J.M."/>
            <person name="Hirt R.P."/>
            <person name="Silva J.C."/>
            <person name="Delcher A.L."/>
            <person name="Schatz M."/>
            <person name="Zhao Q."/>
            <person name="Wortman J.R."/>
            <person name="Bidwell S.L."/>
            <person name="Alsmark U.C.M."/>
            <person name="Besteiro S."/>
            <person name="Sicheritz-Ponten T."/>
            <person name="Noel C.J."/>
            <person name="Dacks J.B."/>
            <person name="Foster P.G."/>
            <person name="Simillion C."/>
            <person name="Van de Peer Y."/>
            <person name="Miranda-Saavedra D."/>
            <person name="Barton G.J."/>
            <person name="Westrop G.D."/>
            <person name="Mueller S."/>
            <person name="Dessi D."/>
            <person name="Fiori P.L."/>
            <person name="Ren Q."/>
            <person name="Paulsen I."/>
            <person name="Zhang H."/>
            <person name="Bastida-Corcuera F.D."/>
            <person name="Simoes-Barbosa A."/>
            <person name="Brown M.T."/>
            <person name="Hayes R.D."/>
            <person name="Mukherjee M."/>
            <person name="Okumura C.Y."/>
            <person name="Schneider R."/>
            <person name="Smith A.J."/>
            <person name="Vanacova S."/>
            <person name="Villalvazo M."/>
            <person name="Haas B.J."/>
            <person name="Pertea M."/>
            <person name="Feldblyum T.V."/>
            <person name="Utterback T.R."/>
            <person name="Shu C.L."/>
            <person name="Osoegawa K."/>
            <person name="de Jong P.J."/>
            <person name="Hrdy I."/>
            <person name="Horvathova L."/>
            <person name="Zubacova Z."/>
            <person name="Dolezal P."/>
            <person name="Malik S.B."/>
            <person name="Logsdon J.M. Jr."/>
            <person name="Henze K."/>
            <person name="Gupta A."/>
            <person name="Wang C.C."/>
            <person name="Dunne R.L."/>
            <person name="Upcroft J.A."/>
            <person name="Upcroft P."/>
            <person name="White O."/>
            <person name="Salzberg S.L."/>
            <person name="Tang P."/>
            <person name="Chiu C.-H."/>
            <person name="Lee Y.-S."/>
            <person name="Embley T.M."/>
            <person name="Coombs G.H."/>
            <person name="Mottram J.C."/>
            <person name="Tachezy J."/>
            <person name="Fraser-Liggett C.M."/>
            <person name="Johnson P.J."/>
        </authorList>
    </citation>
    <scope>NUCLEOTIDE SEQUENCE [LARGE SCALE GENOMIC DNA]</scope>
    <source>
        <strain evidence="1">G3</strain>
    </source>
</reference>